<gene>
    <name evidence="3" type="ORF">JKP88DRAFT_156444</name>
</gene>
<dbReference type="SUPFAM" id="SSF52087">
    <property type="entry name" value="CRAL/TRIO domain"/>
    <property type="match status" value="1"/>
</dbReference>
<dbReference type="PROSITE" id="PS50191">
    <property type="entry name" value="CRAL_TRIO"/>
    <property type="match status" value="1"/>
</dbReference>
<dbReference type="SUPFAM" id="SSF46938">
    <property type="entry name" value="CRAL/TRIO N-terminal domain"/>
    <property type="match status" value="1"/>
</dbReference>
<keyword evidence="4" id="KW-1185">Reference proteome</keyword>
<evidence type="ECO:0000256" key="1">
    <source>
        <dbReference type="SAM" id="MobiDB-lite"/>
    </source>
</evidence>
<dbReference type="InterPro" id="IPR001251">
    <property type="entry name" value="CRAL-TRIO_dom"/>
</dbReference>
<feature type="compositionally biased region" description="Gly residues" evidence="1">
    <location>
        <begin position="183"/>
        <end position="196"/>
    </location>
</feature>
<dbReference type="OrthoDB" id="1434354at2759"/>
<organism evidence="3 4">
    <name type="scientific">Tribonema minus</name>
    <dbReference type="NCBI Taxonomy" id="303371"/>
    <lineage>
        <taxon>Eukaryota</taxon>
        <taxon>Sar</taxon>
        <taxon>Stramenopiles</taxon>
        <taxon>Ochrophyta</taxon>
        <taxon>PX clade</taxon>
        <taxon>Xanthophyceae</taxon>
        <taxon>Tribonematales</taxon>
        <taxon>Tribonemataceae</taxon>
        <taxon>Tribonema</taxon>
    </lineage>
</organism>
<dbReference type="EMBL" id="JAFCMP010000001">
    <property type="protein sequence ID" value="KAG5193108.1"/>
    <property type="molecule type" value="Genomic_DNA"/>
</dbReference>
<reference evidence="3" key="1">
    <citation type="submission" date="2021-02" db="EMBL/GenBank/DDBJ databases">
        <title>First Annotated Genome of the Yellow-green Alga Tribonema minus.</title>
        <authorList>
            <person name="Mahan K.M."/>
        </authorList>
    </citation>
    <scope>NUCLEOTIDE SEQUENCE</scope>
    <source>
        <strain evidence="3">UTEX B ZZ1240</strain>
    </source>
</reference>
<feature type="domain" description="CRAL-TRIO" evidence="2">
    <location>
        <begin position="113"/>
        <end position="296"/>
    </location>
</feature>
<dbReference type="CDD" id="cd00170">
    <property type="entry name" value="SEC14"/>
    <property type="match status" value="1"/>
</dbReference>
<dbReference type="PANTHER" id="PTHR45657">
    <property type="entry name" value="CRAL-TRIO DOMAIN-CONTAINING PROTEIN YKL091C-RELATED"/>
    <property type="match status" value="1"/>
</dbReference>
<dbReference type="PANTHER" id="PTHR45657:SF1">
    <property type="entry name" value="CRAL-TRIO DOMAIN-CONTAINING PROTEIN YKL091C-RELATED"/>
    <property type="match status" value="1"/>
</dbReference>
<evidence type="ECO:0000259" key="2">
    <source>
        <dbReference type="PROSITE" id="PS50191"/>
    </source>
</evidence>
<dbReference type="Pfam" id="PF00650">
    <property type="entry name" value="CRAL_TRIO"/>
    <property type="match status" value="1"/>
</dbReference>
<comment type="caution">
    <text evidence="3">The sequence shown here is derived from an EMBL/GenBank/DDBJ whole genome shotgun (WGS) entry which is preliminary data.</text>
</comment>
<dbReference type="Proteomes" id="UP000664859">
    <property type="component" value="Unassembled WGS sequence"/>
</dbReference>
<protein>
    <submittedName>
        <fullName evidence="3">CRAL-TRIO domain-containing protein</fullName>
    </submittedName>
</protein>
<feature type="region of interest" description="Disordered" evidence="1">
    <location>
        <begin position="177"/>
        <end position="196"/>
    </location>
</feature>
<evidence type="ECO:0000313" key="3">
    <source>
        <dbReference type="EMBL" id="KAG5193108.1"/>
    </source>
</evidence>
<accession>A0A835ZHE9</accession>
<dbReference type="Gene3D" id="3.40.525.10">
    <property type="entry name" value="CRAL-TRIO lipid binding domain"/>
    <property type="match status" value="1"/>
</dbReference>
<dbReference type="InterPro" id="IPR036865">
    <property type="entry name" value="CRAL-TRIO_dom_sf"/>
</dbReference>
<dbReference type="InterPro" id="IPR036273">
    <property type="entry name" value="CRAL/TRIO_N_dom_sf"/>
</dbReference>
<dbReference type="InterPro" id="IPR051026">
    <property type="entry name" value="PI/PC_transfer"/>
</dbReference>
<evidence type="ECO:0000313" key="4">
    <source>
        <dbReference type="Proteomes" id="UP000664859"/>
    </source>
</evidence>
<name>A0A835ZHE9_9STRA</name>
<dbReference type="AlphaFoldDB" id="A0A835ZHE9"/>
<sequence>MCHPHSSNDGAKGYLGNLAEAQTAALAALRARVSDGQQQGLLDISSITLSCDGYGESEDLDRCLLRYLRAHGFDVERTLVILGENVAWRAQEGTAALRAQTPAEVLGVPAAELRALIAARYPHWLLGDDRRGRPVLLYRYGAFDARALLRRTTARRLQRYHVWEQEQNARLLARRARRRRGGGDGSGSGGGAGGASGGSGCDMDAYSLILDLQGLGVGQITSELVALLRYIAETDARHYPRRCATTYVVNTPPLFGVIWGAIRGCLEGSSADLRVLSDRKRWQQVRCALVISLAAL</sequence>
<proteinExistence type="predicted"/>